<gene>
    <name evidence="9" type="ORF">ATI53_100179</name>
</gene>
<dbReference type="AlphaFoldDB" id="A0A327YTL5"/>
<feature type="transmembrane region" description="Helical" evidence="7">
    <location>
        <begin position="359"/>
        <end position="379"/>
    </location>
</feature>
<keyword evidence="3" id="KW-1003">Cell membrane</keyword>
<comment type="subcellular location">
    <subcellularLocation>
        <location evidence="1 7">Cell membrane</location>
        <topology evidence="1 7">Multi-pass membrane protein</topology>
    </subcellularLocation>
</comment>
<feature type="transmembrane region" description="Helical" evidence="7">
    <location>
        <begin position="62"/>
        <end position="86"/>
    </location>
</feature>
<evidence type="ECO:0000256" key="6">
    <source>
        <dbReference type="ARBA" id="ARBA00023136"/>
    </source>
</evidence>
<name>A0A327YTL5_9RHOB</name>
<keyword evidence="2 7" id="KW-0813">Transport</keyword>
<dbReference type="OrthoDB" id="7852521at2"/>
<feature type="transmembrane region" description="Helical" evidence="7">
    <location>
        <begin position="425"/>
        <end position="442"/>
    </location>
</feature>
<organism evidence="9 10">
    <name type="scientific">Salipiger aestuarii</name>
    <dbReference type="NCBI Taxonomy" id="568098"/>
    <lineage>
        <taxon>Bacteria</taxon>
        <taxon>Pseudomonadati</taxon>
        <taxon>Pseudomonadota</taxon>
        <taxon>Alphaproteobacteria</taxon>
        <taxon>Rhodobacterales</taxon>
        <taxon>Roseobacteraceae</taxon>
        <taxon>Salipiger</taxon>
    </lineage>
</organism>
<evidence type="ECO:0000256" key="1">
    <source>
        <dbReference type="ARBA" id="ARBA00004651"/>
    </source>
</evidence>
<evidence type="ECO:0000256" key="5">
    <source>
        <dbReference type="ARBA" id="ARBA00022989"/>
    </source>
</evidence>
<dbReference type="RefSeq" id="WP_111549448.1">
    <property type="nucleotide sequence ID" value="NZ_LIGK01000002.1"/>
</dbReference>
<feature type="domain" description="ABC transmembrane type-1" evidence="8">
    <location>
        <begin position="355"/>
        <end position="550"/>
    </location>
</feature>
<evidence type="ECO:0000313" key="10">
    <source>
        <dbReference type="Proteomes" id="UP000249165"/>
    </source>
</evidence>
<feature type="transmembrane region" description="Helical" evidence="7">
    <location>
        <begin position="480"/>
        <end position="504"/>
    </location>
</feature>
<evidence type="ECO:0000256" key="3">
    <source>
        <dbReference type="ARBA" id="ARBA00022475"/>
    </source>
</evidence>
<dbReference type="EMBL" id="QLMG01000001">
    <property type="protein sequence ID" value="RAK23972.1"/>
    <property type="molecule type" value="Genomic_DNA"/>
</dbReference>
<dbReference type="GO" id="GO:0055085">
    <property type="term" value="P:transmembrane transport"/>
    <property type="evidence" value="ECO:0007669"/>
    <property type="project" value="InterPro"/>
</dbReference>
<protein>
    <submittedName>
        <fullName evidence="9">Putative thiamine transport system permease protein</fullName>
    </submittedName>
</protein>
<evidence type="ECO:0000256" key="2">
    <source>
        <dbReference type="ARBA" id="ARBA00022448"/>
    </source>
</evidence>
<dbReference type="SUPFAM" id="SSF161098">
    <property type="entry name" value="MetI-like"/>
    <property type="match status" value="2"/>
</dbReference>
<evidence type="ECO:0000256" key="4">
    <source>
        <dbReference type="ARBA" id="ARBA00022692"/>
    </source>
</evidence>
<feature type="transmembrane region" description="Helical" evidence="7">
    <location>
        <begin position="148"/>
        <end position="173"/>
    </location>
</feature>
<dbReference type="PANTHER" id="PTHR30183">
    <property type="entry name" value="MOLYBDENUM TRANSPORT SYSTEM PERMEASE PROTEIN MODB"/>
    <property type="match status" value="1"/>
</dbReference>
<evidence type="ECO:0000259" key="8">
    <source>
        <dbReference type="PROSITE" id="PS50928"/>
    </source>
</evidence>
<sequence length="560" mass="57779">MTLLRLAPALTLAVMIGPVAAGMAGTLLPALGLMPVLGQSGPGLGPIRDLLGWPGLTRSAGLSVWTGGAATAIALAITLTICAGWHGTRAFGWLERALSPLLSLPHAAAAFGLAFLIAPSGWIARLIAPLAGWDRPPDVLILQDPAGLSLIAGLVVKEVPFLLLMSLAAMPALRPAHSLTTARALGYGRMTGWAKAVLPRLYPQIRLPVYAVLAYSMSAVDVAMILGPGTPPPLPVQVLRWMNDPDLTLRLRACAGALLQLVLTLGALGLWRGAELAVARAAGWWLVCGGRGARDGAARAAALGLGALTAGGLIAGLALLAVWSVAGFWGFPALLPDAVTLEGWHRQGATLVAPTADTALIALAATGVALALTLACLEAETRYGLKPGTRALVLLYLPLILPQIAFLPGLQVLALQSGVDGTRGAVIAAHVVFVLPYVFLSLSDPWRGFDPRQAAVARALGASPTQVFWRVRLPMLLRPVLTAAAVGAAVSVGQFLPTLLLGAGRVTTLTTEAVALAAGGQRRIIGVTALAQTAAAFVPFALALAIPALVFRNRRGMRHG</sequence>
<dbReference type="InterPro" id="IPR035906">
    <property type="entry name" value="MetI-like_sf"/>
</dbReference>
<dbReference type="Proteomes" id="UP000249165">
    <property type="component" value="Unassembled WGS sequence"/>
</dbReference>
<comment type="caution">
    <text evidence="9">The sequence shown here is derived from an EMBL/GenBank/DDBJ whole genome shotgun (WGS) entry which is preliminary data.</text>
</comment>
<keyword evidence="10" id="KW-1185">Reference proteome</keyword>
<accession>A0A327YTL5</accession>
<keyword evidence="4 7" id="KW-0812">Transmembrane</keyword>
<dbReference type="Pfam" id="PF00528">
    <property type="entry name" value="BPD_transp_1"/>
    <property type="match status" value="1"/>
</dbReference>
<feature type="transmembrane region" description="Helical" evidence="7">
    <location>
        <begin position="391"/>
        <end position="413"/>
    </location>
</feature>
<keyword evidence="5 7" id="KW-1133">Transmembrane helix</keyword>
<feature type="transmembrane region" description="Helical" evidence="7">
    <location>
        <begin position="300"/>
        <end position="326"/>
    </location>
</feature>
<feature type="transmembrane region" description="Helical" evidence="7">
    <location>
        <begin position="107"/>
        <end position="128"/>
    </location>
</feature>
<comment type="similarity">
    <text evidence="7">Belongs to the binding-protein-dependent transport system permease family.</text>
</comment>
<evidence type="ECO:0000256" key="7">
    <source>
        <dbReference type="RuleBase" id="RU363032"/>
    </source>
</evidence>
<dbReference type="Gene3D" id="1.10.3720.10">
    <property type="entry name" value="MetI-like"/>
    <property type="match status" value="2"/>
</dbReference>
<reference evidence="9 10" key="1">
    <citation type="submission" date="2018-06" db="EMBL/GenBank/DDBJ databases">
        <title>Genomic Encyclopedia of Archaeal and Bacterial Type Strains, Phase II (KMG-II): from individual species to whole genera.</title>
        <authorList>
            <person name="Goeker M."/>
        </authorList>
    </citation>
    <scope>NUCLEOTIDE SEQUENCE [LARGE SCALE GENOMIC DNA]</scope>
    <source>
        <strain evidence="9 10">DSM 22011</strain>
    </source>
</reference>
<dbReference type="PANTHER" id="PTHR30183:SF6">
    <property type="entry name" value="INNER MEMBRANE ABC TRANSPORTER PERMEASE PROTEIN YNJC"/>
    <property type="match status" value="1"/>
</dbReference>
<feature type="transmembrane region" description="Helical" evidence="7">
    <location>
        <begin position="249"/>
        <end position="271"/>
    </location>
</feature>
<feature type="transmembrane region" description="Helical" evidence="7">
    <location>
        <begin position="524"/>
        <end position="551"/>
    </location>
</feature>
<dbReference type="CDD" id="cd06261">
    <property type="entry name" value="TM_PBP2"/>
    <property type="match status" value="1"/>
</dbReference>
<evidence type="ECO:0000313" key="9">
    <source>
        <dbReference type="EMBL" id="RAK23972.1"/>
    </source>
</evidence>
<dbReference type="InterPro" id="IPR000515">
    <property type="entry name" value="MetI-like"/>
</dbReference>
<feature type="domain" description="ABC transmembrane type-1" evidence="8">
    <location>
        <begin position="56"/>
        <end position="271"/>
    </location>
</feature>
<keyword evidence="6 7" id="KW-0472">Membrane</keyword>
<proteinExistence type="inferred from homology"/>
<dbReference type="GO" id="GO:0005886">
    <property type="term" value="C:plasma membrane"/>
    <property type="evidence" value="ECO:0007669"/>
    <property type="project" value="UniProtKB-SubCell"/>
</dbReference>
<feature type="transmembrane region" description="Helical" evidence="7">
    <location>
        <begin position="207"/>
        <end position="229"/>
    </location>
</feature>
<dbReference type="PROSITE" id="PS50928">
    <property type="entry name" value="ABC_TM1"/>
    <property type="match status" value="2"/>
</dbReference>